<dbReference type="NCBIfam" id="TIGR02543">
    <property type="entry name" value="List_Bact_rpt"/>
    <property type="match status" value="11"/>
</dbReference>
<dbReference type="InterPro" id="IPR008964">
    <property type="entry name" value="Invasin/intimin_cell_adhesion"/>
</dbReference>
<dbReference type="Pfam" id="PF00395">
    <property type="entry name" value="SLH"/>
    <property type="match status" value="3"/>
</dbReference>
<dbReference type="PROSITE" id="PS51272">
    <property type="entry name" value="SLH"/>
    <property type="match status" value="3"/>
</dbReference>
<dbReference type="GO" id="GO:0030246">
    <property type="term" value="F:carbohydrate binding"/>
    <property type="evidence" value="ECO:0007669"/>
    <property type="project" value="InterPro"/>
</dbReference>
<accession>A0A0U5B746</accession>
<proteinExistence type="predicted"/>
<evidence type="ECO:0000256" key="2">
    <source>
        <dbReference type="SAM" id="MobiDB-lite"/>
    </source>
</evidence>
<feature type="region of interest" description="Disordered" evidence="2">
    <location>
        <begin position="1295"/>
        <end position="1321"/>
    </location>
</feature>
<protein>
    <submittedName>
        <fullName evidence="4">Internalin-A</fullName>
    </submittedName>
</protein>
<dbReference type="Pfam" id="PF02368">
    <property type="entry name" value="Big_2"/>
    <property type="match status" value="1"/>
</dbReference>
<dbReference type="InterPro" id="IPR003343">
    <property type="entry name" value="Big_2"/>
</dbReference>
<gene>
    <name evidence="4" type="primary">inlA</name>
    <name evidence="4" type="ORF">CB4_00932</name>
</gene>
<feature type="domain" description="SLH" evidence="3">
    <location>
        <begin position="1678"/>
        <end position="1737"/>
    </location>
</feature>
<evidence type="ECO:0000313" key="5">
    <source>
        <dbReference type="Proteomes" id="UP000217696"/>
    </source>
</evidence>
<dbReference type="Gene3D" id="2.60.40.4270">
    <property type="entry name" value="Listeria-Bacteroides repeat domain"/>
    <property type="match status" value="11"/>
</dbReference>
<organism evidence="4 5">
    <name type="scientific">Aneurinibacillus soli</name>
    <dbReference type="NCBI Taxonomy" id="1500254"/>
    <lineage>
        <taxon>Bacteria</taxon>
        <taxon>Bacillati</taxon>
        <taxon>Bacillota</taxon>
        <taxon>Bacilli</taxon>
        <taxon>Bacillales</taxon>
        <taxon>Paenibacillaceae</taxon>
        <taxon>Aneurinibacillus group</taxon>
        <taxon>Aneurinibacillus</taxon>
    </lineage>
</organism>
<reference evidence="4 5" key="1">
    <citation type="submission" date="2015-12" db="EMBL/GenBank/DDBJ databases">
        <title>Genome sequence of Aneurinibacillus soli.</title>
        <authorList>
            <person name="Lee J.S."/>
            <person name="Lee K.C."/>
            <person name="Kim K.K."/>
            <person name="Lee B.W."/>
        </authorList>
    </citation>
    <scope>NUCLEOTIDE SEQUENCE [LARGE SCALE GENOMIC DNA]</scope>
    <source>
        <strain evidence="4 5">CB4</strain>
    </source>
</reference>
<dbReference type="Pfam" id="PF09479">
    <property type="entry name" value="Flg_new"/>
    <property type="match status" value="11"/>
</dbReference>
<dbReference type="SUPFAM" id="SSF49373">
    <property type="entry name" value="Invasin/intimin cell-adhesion fragments"/>
    <property type="match status" value="1"/>
</dbReference>
<dbReference type="InterPro" id="IPR042229">
    <property type="entry name" value="Listeria/Bacterioides_rpt_sf"/>
</dbReference>
<dbReference type="PANTHER" id="PTHR43308:SF5">
    <property type="entry name" value="S-LAYER PROTEIN _ PEPTIDOGLYCAN ENDO-BETA-N-ACETYLGLUCOSAMINIDASE"/>
    <property type="match status" value="1"/>
</dbReference>
<dbReference type="InterPro" id="IPR051465">
    <property type="entry name" value="Cell_Envelope_Struct_Comp"/>
</dbReference>
<dbReference type="KEGG" id="asoc:CB4_00932"/>
<dbReference type="Gene3D" id="2.60.40.1080">
    <property type="match status" value="1"/>
</dbReference>
<dbReference type="InterPro" id="IPR013378">
    <property type="entry name" value="InlB-like_B-rpt"/>
</dbReference>
<dbReference type="SUPFAM" id="SSF49384">
    <property type="entry name" value="Carbohydrate-binding domain"/>
    <property type="match status" value="1"/>
</dbReference>
<evidence type="ECO:0000259" key="3">
    <source>
        <dbReference type="PROSITE" id="PS51272"/>
    </source>
</evidence>
<dbReference type="SMART" id="SM00635">
    <property type="entry name" value="BID_2"/>
    <property type="match status" value="1"/>
</dbReference>
<dbReference type="InterPro" id="IPR008965">
    <property type="entry name" value="CBM2/CBM3_carb-bd_dom_sf"/>
</dbReference>
<evidence type="ECO:0000256" key="1">
    <source>
        <dbReference type="ARBA" id="ARBA00004196"/>
    </source>
</evidence>
<dbReference type="Proteomes" id="UP000217696">
    <property type="component" value="Chromosome"/>
</dbReference>
<dbReference type="PANTHER" id="PTHR43308">
    <property type="entry name" value="OUTER MEMBRANE PROTEIN ALPHA-RELATED"/>
    <property type="match status" value="1"/>
</dbReference>
<sequence length="1737" mass="182562">MVKRKSSFKGMIWLSLLCMVMTLALPVQLVFYPKPAYAATTPNSENFNTIPTDSATTSPRIIGDWTFSMVSTAGGTPRTQIKQVSPNTTNDLLFTGTVGAAANEYACVQSNTGGAFKLLSFQVIERNGTADQYKVVGYLGGKPVAGAEKSFNPISGSFFSVDVSSDSAWQNIDEFRIYAKTTIKLEIDDLIVTDPNAAMPSIGTQPADKTVNVEDSTSLSVAASVSDGGTLSYQWYSNNTNSNSGGTAITGATNATYAPLTGTAGTTYYYVVVTNTNNSVAGTKTATVTSSVAKVTVNSNTATYTVTYNGNGSTGGSVPTDVGSYASGDTVTVKGNTESLVKSGYTFAGWNTASNGSGTSYALGDTFLIGSTNVTLYAKWTTNQPLVSVTVGSSSGAKGTIVEIPISIDTPSLGIDNYLFTLDYDIAKLQFIEAVDKRNSKNFWGEDESLGIFDNYTTPITTAGELFVVKFKVLSDEEVIPVNIDVSNSVIKDANQIPFTTTFTNGKVTPTHTVAFNSNGGSTVTSQTVAHGNQASKPTDPTKAGNTFGGWYSDAGLTNAFNFSTTITGDTTLYGKWTANSYTVTFNSNGGSAVTNQTVVHGGTASEPTAPTKVGYTFGGWYSDAGLTNAFNFSTTITGDTTLYAKWTSNNYTVTFNSNGGSTVTSQTVAHGNQASKPTDPTKAGNTFGGWYSDAGLTNAFNFSTTITEDTTLYAKWTANDYTVTFSSNGGSTVTSQTVAHGNQASEPSAPTKAGNTFGGWYSDAGLTNAFSFSTTITGDTTLYAKWTANDYTVTFSSNGGSTVTSQTVAHGNQASKPTDPTKAGNTFGGWYSDAGLTNAFNFSTTITGDTTLYAKWTSNDYTVTFNSNGGSAVTSQTVAHGNQASKPTDPTKAGNTFGGWYSDAGLTNAFNFSTTITGDTTLYAKWTSNDYTVTFNSNGGSAVTSQTVAHGNQASKPTDPTKAGNTFGGWYSDAGLTNAFNFSTTITGDTTLYAKWTANSYTVTFNSNGGSAVTNQTVVHEGTASEPTAPTKTGYTFGGWYSDAGLTNAFNFSTTITEDTTLYGKWTANSYTVMFNSNGGSAVTSQTVAHGNQASKPTDPTKAGYTFGGWYSDAGLTNAFSFSTTITGDTTLYAKWTSNDYTVTFNSNGGSTVANQTVAHGGTASEPTAPTKAGNTFGGWYSDAGLTNAFAFTTVITENTTLYAKWTTSITAVTSIVLDKPSLNLKVGGATGTLMATVLPADATNKQVTWSSSNESVATVDANGVVTPKAAGTTTITVKTVDGNKTATCLVTVQPASSGGSGGSSTPAQPSTPSTPSAPTTGVEVLVNGKVENAGIATASKVNDQTVTTIAVDPKKLDAKLEAEGQHAVITIPVKTNSDILVGELTGQMVKNMEQKQAVVEIKTEKASYTLPAQQINIDAVSEQIGKSVNLQDIKVKIEISKPTAETAKIVENSAAKGEFTIVAPPVNFTVKGTYGDKTINVSKFNAYVERTIAIPDGIDPNKITTGVVVDPDGTARHVPTKIVVIDGKYFAKINSLTNSTYSVVWHPLEFKDVEKHWAKNAVNDMGSRMVISGVGHDLFNPDQDITRAEFAAIMVRGLGIKQEDGVAPFADVKAADWYSGAVQTAYKYNLIRGFTDGTFRPNDKITREQAMAIIAKAMKITDLQAKLQPKEAGELLLPFIDAKQASEWAKEGVADCVQSGLVSGRNGQQLAPKEFISRAEVAAIVQRLLQKSELI</sequence>
<dbReference type="InterPro" id="IPR001119">
    <property type="entry name" value="SLH_dom"/>
</dbReference>
<comment type="subcellular location">
    <subcellularLocation>
        <location evidence="1">Cell envelope</location>
    </subcellularLocation>
</comment>
<feature type="domain" description="SLH" evidence="3">
    <location>
        <begin position="1547"/>
        <end position="1606"/>
    </location>
</feature>
<feature type="domain" description="SLH" evidence="3">
    <location>
        <begin position="1607"/>
        <end position="1670"/>
    </location>
</feature>
<dbReference type="EMBL" id="AP017312">
    <property type="protein sequence ID" value="BAU26764.1"/>
    <property type="molecule type" value="Genomic_DNA"/>
</dbReference>
<name>A0A0U5B746_9BACL</name>
<keyword evidence="5" id="KW-1185">Reference proteome</keyword>
<evidence type="ECO:0000313" key="4">
    <source>
        <dbReference type="EMBL" id="BAU26764.1"/>
    </source>
</evidence>
<dbReference type="RefSeq" id="WP_231956145.1">
    <property type="nucleotide sequence ID" value="NZ_AP017312.1"/>
</dbReference>
<dbReference type="GO" id="GO:0030313">
    <property type="term" value="C:cell envelope"/>
    <property type="evidence" value="ECO:0007669"/>
    <property type="project" value="UniProtKB-SubCell"/>
</dbReference>